<protein>
    <submittedName>
        <fullName evidence="1">Uncharacterized protein</fullName>
    </submittedName>
</protein>
<dbReference type="EMBL" id="CP094298">
    <property type="protein sequence ID" value="UNZ05077.1"/>
    <property type="molecule type" value="Genomic_DNA"/>
</dbReference>
<evidence type="ECO:0000313" key="2">
    <source>
        <dbReference type="Proteomes" id="UP000829494"/>
    </source>
</evidence>
<proteinExistence type="predicted"/>
<organism evidence="1 2">
    <name type="scientific">Streptomyces rimosus subsp. rimosus</name>
    <dbReference type="NCBI Taxonomy" id="132474"/>
    <lineage>
        <taxon>Bacteria</taxon>
        <taxon>Bacillati</taxon>
        <taxon>Actinomycetota</taxon>
        <taxon>Actinomycetes</taxon>
        <taxon>Kitasatosporales</taxon>
        <taxon>Streptomycetaceae</taxon>
        <taxon>Streptomyces</taxon>
    </lineage>
</organism>
<dbReference type="Proteomes" id="UP000829494">
    <property type="component" value="Chromosome"/>
</dbReference>
<reference evidence="1 2" key="1">
    <citation type="submission" date="2022-03" db="EMBL/GenBank/DDBJ databases">
        <title>Complete genome of Streptomyces rimosus ssp. rimosus R7 (=ATCC 10970).</title>
        <authorList>
            <person name="Beganovic S."/>
            <person name="Ruckert C."/>
            <person name="Busche T."/>
            <person name="Kalinowski J."/>
            <person name="Wittmann C."/>
        </authorList>
    </citation>
    <scope>NUCLEOTIDE SEQUENCE [LARGE SCALE GENOMIC DNA]</scope>
    <source>
        <strain evidence="1 2">R7</strain>
    </source>
</reference>
<name>A0ABY3Z441_STRRM</name>
<keyword evidence="2" id="KW-1185">Reference proteome</keyword>
<dbReference type="GeneID" id="66855812"/>
<evidence type="ECO:0000313" key="1">
    <source>
        <dbReference type="EMBL" id="UNZ05077.1"/>
    </source>
</evidence>
<gene>
    <name evidence="1" type="ORF">SRIMR7_23255</name>
</gene>
<sequence>MTSTIPSDTPVPAPEAILETNAALLAEIERLRAERDADHRTWQHDLSKLREAQGEVERLRNRLHSAAMTRTWRLENGKQFVYVEDIAPHLLGTVPGGAA</sequence>
<accession>A0ABY3Z441</accession>
<dbReference type="RefSeq" id="WP_003979883.1">
    <property type="nucleotide sequence ID" value="NZ_CP043497.1"/>
</dbReference>